<gene>
    <name evidence="2" type="ORF">AVDCRST_MAG61-3007</name>
</gene>
<feature type="non-terminal residue" evidence="2">
    <location>
        <position position="223"/>
    </location>
</feature>
<reference evidence="2" key="1">
    <citation type="submission" date="2020-02" db="EMBL/GenBank/DDBJ databases">
        <authorList>
            <person name="Meier V. D."/>
        </authorList>
    </citation>
    <scope>NUCLEOTIDE SEQUENCE</scope>
    <source>
        <strain evidence="2">AVDCRST_MAG61</strain>
    </source>
</reference>
<feature type="region of interest" description="Disordered" evidence="1">
    <location>
        <begin position="117"/>
        <end position="223"/>
    </location>
</feature>
<dbReference type="EMBL" id="CADCTT010000366">
    <property type="protein sequence ID" value="CAA9333101.1"/>
    <property type="molecule type" value="Genomic_DNA"/>
</dbReference>
<feature type="compositionally biased region" description="Basic residues" evidence="1">
    <location>
        <begin position="47"/>
        <end position="57"/>
    </location>
</feature>
<keyword evidence="2" id="KW-0560">Oxidoreductase</keyword>
<feature type="compositionally biased region" description="Low complexity" evidence="1">
    <location>
        <begin position="177"/>
        <end position="186"/>
    </location>
</feature>
<protein>
    <submittedName>
        <fullName evidence="2">Gentisate 1,2-dioxygenase</fullName>
        <ecNumber evidence="2">1.13.11.4</ecNumber>
    </submittedName>
</protein>
<keyword evidence="2" id="KW-0223">Dioxygenase</keyword>
<name>A0A6J4LIH4_9ACTN</name>
<dbReference type="EC" id="1.13.11.4" evidence="2"/>
<organism evidence="2">
    <name type="scientific">uncultured Friedmanniella sp</name>
    <dbReference type="NCBI Taxonomy" id="335381"/>
    <lineage>
        <taxon>Bacteria</taxon>
        <taxon>Bacillati</taxon>
        <taxon>Actinomycetota</taxon>
        <taxon>Actinomycetes</taxon>
        <taxon>Propionibacteriales</taxon>
        <taxon>Nocardioidaceae</taxon>
        <taxon>Friedmanniella</taxon>
        <taxon>environmental samples</taxon>
    </lineage>
</organism>
<dbReference type="AlphaFoldDB" id="A0A6J4LIH4"/>
<feature type="compositionally biased region" description="Basic and acidic residues" evidence="1">
    <location>
        <begin position="1"/>
        <end position="18"/>
    </location>
</feature>
<sequence>GQQDDHRGDPLPRAEEAAGRLPGAVAAVPQHGRAAGRRRAARDVPRHAARCLRRCGRRPADPLDGRPGPRDRPRCHVDGAPALVGRDAVRGRWLGLDRDRRRAGRVGAGRLAAPAGLRLAPARQRRHRDRPLPQLLQRADARDDGDGVPRGRRAHSLGRAGTSTAVRAGHRRRRPLRPAGAAAGPRPGRPARRPAAHQLGLPRAAPDAARDEHDLPAGQGHRL</sequence>
<feature type="compositionally biased region" description="Basic and acidic residues" evidence="1">
    <location>
        <begin position="58"/>
        <end position="77"/>
    </location>
</feature>
<feature type="non-terminal residue" evidence="2">
    <location>
        <position position="1"/>
    </location>
</feature>
<feature type="compositionally biased region" description="Basic and acidic residues" evidence="1">
    <location>
        <begin position="139"/>
        <end position="149"/>
    </location>
</feature>
<feature type="region of interest" description="Disordered" evidence="1">
    <location>
        <begin position="1"/>
        <end position="79"/>
    </location>
</feature>
<evidence type="ECO:0000256" key="1">
    <source>
        <dbReference type="SAM" id="MobiDB-lite"/>
    </source>
</evidence>
<accession>A0A6J4LIH4</accession>
<dbReference type="GO" id="GO:0047922">
    <property type="term" value="F:gentisate 1,2-dioxygenase activity"/>
    <property type="evidence" value="ECO:0007669"/>
    <property type="project" value="UniProtKB-EC"/>
</dbReference>
<evidence type="ECO:0000313" key="2">
    <source>
        <dbReference type="EMBL" id="CAA9333101.1"/>
    </source>
</evidence>
<proteinExistence type="predicted"/>